<sequence>MVSPRGFSNLLSSARFAVRSASSGANLEKTTVAQFDLSAYMVDKAHLVNAALDRAAPLRYPERLHESMRYSLLGPGKRVRPTLALASCELVGGDQAAAIPVACALEMLHAMSLINDDLPCMDNDDFRRGRPSNHRAFGEDTAVLAGIALHALAFEHVAAATAGVPAERVLRAIAELGAAVGPEGLVAGQIVDIESEGKAVGLDVLEYIHLHKTGRLLEAAAACGAIVGGGTDAEVERVRRYARHVGLLFQVVDDVLDVTKTSEELGKTAGKDVASGKTTYPKLMGLDKTRAFAEELVRKAEKELHGFDGAMATPLRHLARYIADREN</sequence>
<keyword evidence="10" id="KW-1185">Reference proteome</keyword>
<evidence type="ECO:0000313" key="10">
    <source>
        <dbReference type="Proteomes" id="UP001327560"/>
    </source>
</evidence>
<evidence type="ECO:0000256" key="2">
    <source>
        <dbReference type="ARBA" id="ARBA00005128"/>
    </source>
</evidence>
<evidence type="ECO:0000256" key="8">
    <source>
        <dbReference type="RuleBase" id="RU004466"/>
    </source>
</evidence>
<keyword evidence="6" id="KW-0460">Magnesium</keyword>
<dbReference type="CDD" id="cd00685">
    <property type="entry name" value="Trans_IPPS_HT"/>
    <property type="match status" value="1"/>
</dbReference>
<evidence type="ECO:0000256" key="7">
    <source>
        <dbReference type="ARBA" id="ARBA00023229"/>
    </source>
</evidence>
<dbReference type="Gene3D" id="1.10.600.10">
    <property type="entry name" value="Farnesyl Diphosphate Synthase"/>
    <property type="match status" value="1"/>
</dbReference>
<dbReference type="EMBL" id="CP136893">
    <property type="protein sequence ID" value="WOL06111.1"/>
    <property type="molecule type" value="Genomic_DNA"/>
</dbReference>
<evidence type="ECO:0000256" key="3">
    <source>
        <dbReference type="ARBA" id="ARBA00006706"/>
    </source>
</evidence>
<name>A0AAQ3QB07_9LILI</name>
<dbReference type="NCBIfam" id="NF045485">
    <property type="entry name" value="FPPsyn"/>
    <property type="match status" value="1"/>
</dbReference>
<keyword evidence="5" id="KW-0479">Metal-binding</keyword>
<keyword evidence="4 8" id="KW-0808">Transferase</keyword>
<dbReference type="GO" id="GO:0004659">
    <property type="term" value="F:prenyltransferase activity"/>
    <property type="evidence" value="ECO:0007669"/>
    <property type="project" value="InterPro"/>
</dbReference>
<dbReference type="GO" id="GO:0008299">
    <property type="term" value="P:isoprenoid biosynthetic process"/>
    <property type="evidence" value="ECO:0007669"/>
    <property type="project" value="UniProtKB-KW"/>
</dbReference>
<dbReference type="SFLD" id="SFLDS00005">
    <property type="entry name" value="Isoprenoid_Synthase_Type_I"/>
    <property type="match status" value="1"/>
</dbReference>
<dbReference type="InterPro" id="IPR000092">
    <property type="entry name" value="Polyprenyl_synt"/>
</dbReference>
<dbReference type="Proteomes" id="UP001327560">
    <property type="component" value="Chromosome 4"/>
</dbReference>
<evidence type="ECO:0000256" key="1">
    <source>
        <dbReference type="ARBA" id="ARBA00001946"/>
    </source>
</evidence>
<dbReference type="GO" id="GO:0005737">
    <property type="term" value="C:cytoplasm"/>
    <property type="evidence" value="ECO:0007669"/>
    <property type="project" value="UniProtKB-ARBA"/>
</dbReference>
<dbReference type="PROSITE" id="PS00444">
    <property type="entry name" value="POLYPRENYL_SYNTHASE_2"/>
    <property type="match status" value="1"/>
</dbReference>
<proteinExistence type="inferred from homology"/>
<dbReference type="InterPro" id="IPR053378">
    <property type="entry name" value="Prenyl_diphosphate_synthase"/>
</dbReference>
<accession>A0AAQ3QB07</accession>
<comment type="cofactor">
    <cofactor evidence="1">
        <name>Mg(2+)</name>
        <dbReference type="ChEBI" id="CHEBI:18420"/>
    </cofactor>
</comment>
<protein>
    <recommendedName>
        <fullName evidence="11">Geranylgeranyl diphosphate synthase</fullName>
    </recommendedName>
</protein>
<comment type="similarity">
    <text evidence="3 8">Belongs to the FPP/GGPP synthase family.</text>
</comment>
<evidence type="ECO:0000256" key="6">
    <source>
        <dbReference type="ARBA" id="ARBA00022842"/>
    </source>
</evidence>
<dbReference type="FunFam" id="1.10.600.10:FF:000001">
    <property type="entry name" value="Geranylgeranyl diphosphate synthase"/>
    <property type="match status" value="1"/>
</dbReference>
<dbReference type="Pfam" id="PF00348">
    <property type="entry name" value="polyprenyl_synt"/>
    <property type="match status" value="1"/>
</dbReference>
<dbReference type="PANTHER" id="PTHR43281:SF1">
    <property type="entry name" value="FARNESYL DIPHOSPHATE SYNTHASE"/>
    <property type="match status" value="1"/>
</dbReference>
<comment type="pathway">
    <text evidence="2">Isoprenoid biosynthesis.</text>
</comment>
<dbReference type="PANTHER" id="PTHR43281">
    <property type="entry name" value="FARNESYL DIPHOSPHATE SYNTHASE"/>
    <property type="match status" value="1"/>
</dbReference>
<dbReference type="GO" id="GO:0046872">
    <property type="term" value="F:metal ion binding"/>
    <property type="evidence" value="ECO:0007669"/>
    <property type="project" value="UniProtKB-KW"/>
</dbReference>
<dbReference type="PROSITE" id="PS00723">
    <property type="entry name" value="POLYPRENYL_SYNTHASE_1"/>
    <property type="match status" value="1"/>
</dbReference>
<dbReference type="AlphaFoldDB" id="A0AAQ3QB07"/>
<evidence type="ECO:0000313" key="9">
    <source>
        <dbReference type="EMBL" id="WOL06111.1"/>
    </source>
</evidence>
<reference evidence="9 10" key="1">
    <citation type="submission" date="2023-10" db="EMBL/GenBank/DDBJ databases">
        <title>Chromosome-scale genome assembly provides insights into flower coloration mechanisms of Canna indica.</title>
        <authorList>
            <person name="Li C."/>
        </authorList>
    </citation>
    <scope>NUCLEOTIDE SEQUENCE [LARGE SCALE GENOMIC DNA]</scope>
    <source>
        <tissue evidence="9">Flower</tissue>
    </source>
</reference>
<keyword evidence="7" id="KW-0414">Isoprene biosynthesis</keyword>
<organism evidence="9 10">
    <name type="scientific">Canna indica</name>
    <name type="common">Indian-shot</name>
    <dbReference type="NCBI Taxonomy" id="4628"/>
    <lineage>
        <taxon>Eukaryota</taxon>
        <taxon>Viridiplantae</taxon>
        <taxon>Streptophyta</taxon>
        <taxon>Embryophyta</taxon>
        <taxon>Tracheophyta</taxon>
        <taxon>Spermatophyta</taxon>
        <taxon>Magnoliopsida</taxon>
        <taxon>Liliopsida</taxon>
        <taxon>Zingiberales</taxon>
        <taxon>Cannaceae</taxon>
        <taxon>Canna</taxon>
    </lineage>
</organism>
<evidence type="ECO:0000256" key="5">
    <source>
        <dbReference type="ARBA" id="ARBA00022723"/>
    </source>
</evidence>
<gene>
    <name evidence="9" type="ORF">Cni_G14843</name>
</gene>
<dbReference type="InterPro" id="IPR008949">
    <property type="entry name" value="Isoprenoid_synthase_dom_sf"/>
</dbReference>
<dbReference type="SUPFAM" id="SSF48576">
    <property type="entry name" value="Terpenoid synthases"/>
    <property type="match status" value="1"/>
</dbReference>
<dbReference type="SFLD" id="SFLDG01017">
    <property type="entry name" value="Polyprenyl_Transferase_Like"/>
    <property type="match status" value="1"/>
</dbReference>
<dbReference type="InterPro" id="IPR033749">
    <property type="entry name" value="Polyprenyl_synt_CS"/>
</dbReference>
<evidence type="ECO:0000256" key="4">
    <source>
        <dbReference type="ARBA" id="ARBA00022679"/>
    </source>
</evidence>
<evidence type="ECO:0008006" key="11">
    <source>
        <dbReference type="Google" id="ProtNLM"/>
    </source>
</evidence>